<accession>A0A518G5H3</accession>
<sequence>MSFGTPEVLVRFSAKDREGNEYLLTQYTMVTHSGTISDSHQADAGEQGNRVLYIVTEDRRLVLRTAKGKYKISTPAETLLFSDDPQAP</sequence>
<evidence type="ECO:0000313" key="2">
    <source>
        <dbReference type="Proteomes" id="UP000318017"/>
    </source>
</evidence>
<reference evidence="1 2" key="1">
    <citation type="submission" date="2019-02" db="EMBL/GenBank/DDBJ databases">
        <title>Deep-cultivation of Planctomycetes and their phenomic and genomic characterization uncovers novel biology.</title>
        <authorList>
            <person name="Wiegand S."/>
            <person name="Jogler M."/>
            <person name="Boedeker C."/>
            <person name="Pinto D."/>
            <person name="Vollmers J."/>
            <person name="Rivas-Marin E."/>
            <person name="Kohn T."/>
            <person name="Peeters S.H."/>
            <person name="Heuer A."/>
            <person name="Rast P."/>
            <person name="Oberbeckmann S."/>
            <person name="Bunk B."/>
            <person name="Jeske O."/>
            <person name="Meyerdierks A."/>
            <person name="Storesund J.E."/>
            <person name="Kallscheuer N."/>
            <person name="Luecker S."/>
            <person name="Lage O.M."/>
            <person name="Pohl T."/>
            <person name="Merkel B.J."/>
            <person name="Hornburger P."/>
            <person name="Mueller R.-W."/>
            <person name="Bruemmer F."/>
            <person name="Labrenz M."/>
            <person name="Spormann A.M."/>
            <person name="Op den Camp H."/>
            <person name="Overmann J."/>
            <person name="Amann R."/>
            <person name="Jetten M.S.M."/>
            <person name="Mascher T."/>
            <person name="Medema M.H."/>
            <person name="Devos D.P."/>
            <person name="Kaster A.-K."/>
            <person name="Ovreas L."/>
            <person name="Rohde M."/>
            <person name="Galperin M.Y."/>
            <person name="Jogler C."/>
        </authorList>
    </citation>
    <scope>NUCLEOTIDE SEQUENCE [LARGE SCALE GENOMIC DNA]</scope>
    <source>
        <strain evidence="1 2">Q31a</strain>
    </source>
</reference>
<dbReference type="KEGG" id="ahel:Q31a_21410"/>
<evidence type="ECO:0000313" key="1">
    <source>
        <dbReference type="EMBL" id="QDV23835.1"/>
    </source>
</evidence>
<dbReference type="Proteomes" id="UP000318017">
    <property type="component" value="Chromosome"/>
</dbReference>
<proteinExistence type="predicted"/>
<keyword evidence="2" id="KW-1185">Reference proteome</keyword>
<dbReference type="RefSeq" id="WP_145077053.1">
    <property type="nucleotide sequence ID" value="NZ_CP036298.1"/>
</dbReference>
<dbReference type="OrthoDB" id="9758052at2"/>
<gene>
    <name evidence="1" type="ORF">Q31a_21410</name>
</gene>
<dbReference type="AlphaFoldDB" id="A0A518G5H3"/>
<organism evidence="1 2">
    <name type="scientific">Aureliella helgolandensis</name>
    <dbReference type="NCBI Taxonomy" id="2527968"/>
    <lineage>
        <taxon>Bacteria</taxon>
        <taxon>Pseudomonadati</taxon>
        <taxon>Planctomycetota</taxon>
        <taxon>Planctomycetia</taxon>
        <taxon>Pirellulales</taxon>
        <taxon>Pirellulaceae</taxon>
        <taxon>Aureliella</taxon>
    </lineage>
</organism>
<name>A0A518G5H3_9BACT</name>
<dbReference type="EMBL" id="CP036298">
    <property type="protein sequence ID" value="QDV23835.1"/>
    <property type="molecule type" value="Genomic_DNA"/>
</dbReference>
<protein>
    <submittedName>
        <fullName evidence="1">Uncharacterized protein</fullName>
    </submittedName>
</protein>